<evidence type="ECO:0000256" key="2">
    <source>
        <dbReference type="PROSITE-ProRule" id="PRU00497"/>
    </source>
</evidence>
<feature type="transmembrane region" description="Helical" evidence="3">
    <location>
        <begin position="45"/>
        <end position="66"/>
    </location>
</feature>
<dbReference type="Proteomes" id="UP000789390">
    <property type="component" value="Unassembled WGS sequence"/>
</dbReference>
<name>A0A8J2RXC4_9CRUS</name>
<sequence>MSVFEKLGPFVGLCQACGMIPYTIKSNLDTKTFERFTFSFKHFNTWWFFLILILQLLFLGTAPIFYKDLLYELSADRTVPITVTILTGTVSFSYLAQFVTCRWIILHFRQLRTAVQAVQQVERLFGDKFIAQHQSSLMTRSVCDCRNVVCDDSGISILLAKRFGHPYSDSYFLNCNVDQPDGNFTHLNKSNITKVHGRDNGIQTVGRIPKIQQFLFIPLSLNMKVFVFAALVAVVAAGGYHQPQHGYKQEKSYMDSSYSAPHYSAPAPHYKENKPAYHQPEYKSADYDKKSYDVPSPYHFDWAVKDDYTYNNFGQQESSDGKGYVSGSYYTLLPDGRTQIVTYKADDYSGYVADVKYEGYAKYPEYTPSGSYHKTPSYPEYNKAPAVKYEKPYAAAKY</sequence>
<dbReference type="InterPro" id="IPR031311">
    <property type="entry name" value="CHIT_BIND_RR_consensus"/>
</dbReference>
<reference evidence="4" key="1">
    <citation type="submission" date="2021-11" db="EMBL/GenBank/DDBJ databases">
        <authorList>
            <person name="Schell T."/>
        </authorList>
    </citation>
    <scope>NUCLEOTIDE SEQUENCE</scope>
    <source>
        <strain evidence="4">M5</strain>
    </source>
</reference>
<dbReference type="AlphaFoldDB" id="A0A8J2RXC4"/>
<evidence type="ECO:0000256" key="3">
    <source>
        <dbReference type="SAM" id="Phobius"/>
    </source>
</evidence>
<dbReference type="PANTHER" id="PTHR12236">
    <property type="entry name" value="STRUCTURAL CONTITUENT OF CUTICLE"/>
    <property type="match status" value="1"/>
</dbReference>
<accession>A0A8J2RXC4</accession>
<evidence type="ECO:0000256" key="1">
    <source>
        <dbReference type="ARBA" id="ARBA00022460"/>
    </source>
</evidence>
<protein>
    <submittedName>
        <fullName evidence="4">Uncharacterized protein</fullName>
    </submittedName>
</protein>
<proteinExistence type="predicted"/>
<dbReference type="GO" id="GO:0042302">
    <property type="term" value="F:structural constituent of cuticle"/>
    <property type="evidence" value="ECO:0007669"/>
    <property type="project" value="UniProtKB-UniRule"/>
</dbReference>
<dbReference type="OrthoDB" id="6423516at2759"/>
<dbReference type="EMBL" id="CAKKLH010000296">
    <property type="protein sequence ID" value="CAH0109888.1"/>
    <property type="molecule type" value="Genomic_DNA"/>
</dbReference>
<dbReference type="GO" id="GO:0005615">
    <property type="term" value="C:extracellular space"/>
    <property type="evidence" value="ECO:0007669"/>
    <property type="project" value="TreeGrafter"/>
</dbReference>
<evidence type="ECO:0000313" key="5">
    <source>
        <dbReference type="Proteomes" id="UP000789390"/>
    </source>
</evidence>
<dbReference type="PANTHER" id="PTHR12236:SF79">
    <property type="entry name" value="CUTICULAR PROTEIN 50CB-RELATED"/>
    <property type="match status" value="1"/>
</dbReference>
<feature type="transmembrane region" description="Helical" evidence="3">
    <location>
        <begin position="214"/>
        <end position="240"/>
    </location>
</feature>
<dbReference type="Pfam" id="PF00379">
    <property type="entry name" value="Chitin_bind_4"/>
    <property type="match status" value="1"/>
</dbReference>
<keyword evidence="3" id="KW-0472">Membrane</keyword>
<keyword evidence="5" id="KW-1185">Reference proteome</keyword>
<feature type="transmembrane region" description="Helical" evidence="3">
    <location>
        <begin position="78"/>
        <end position="105"/>
    </location>
</feature>
<dbReference type="PROSITE" id="PS00233">
    <property type="entry name" value="CHIT_BIND_RR_1"/>
    <property type="match status" value="1"/>
</dbReference>
<evidence type="ECO:0000313" key="4">
    <source>
        <dbReference type="EMBL" id="CAH0109888.1"/>
    </source>
</evidence>
<keyword evidence="1 2" id="KW-0193">Cuticle</keyword>
<dbReference type="InterPro" id="IPR051217">
    <property type="entry name" value="Insect_Cuticle_Struc_Prot"/>
</dbReference>
<gene>
    <name evidence="4" type="ORF">DGAL_LOCUS13378</name>
</gene>
<dbReference type="GO" id="GO:0031012">
    <property type="term" value="C:extracellular matrix"/>
    <property type="evidence" value="ECO:0007669"/>
    <property type="project" value="TreeGrafter"/>
</dbReference>
<keyword evidence="3" id="KW-0812">Transmembrane</keyword>
<comment type="caution">
    <text evidence="4">The sequence shown here is derived from an EMBL/GenBank/DDBJ whole genome shotgun (WGS) entry which is preliminary data.</text>
</comment>
<keyword evidence="3" id="KW-1133">Transmembrane helix</keyword>
<dbReference type="InterPro" id="IPR000618">
    <property type="entry name" value="Insect_cuticle"/>
</dbReference>
<dbReference type="PROSITE" id="PS51155">
    <property type="entry name" value="CHIT_BIND_RR_2"/>
    <property type="match status" value="1"/>
</dbReference>
<organism evidence="4 5">
    <name type="scientific">Daphnia galeata</name>
    <dbReference type="NCBI Taxonomy" id="27404"/>
    <lineage>
        <taxon>Eukaryota</taxon>
        <taxon>Metazoa</taxon>
        <taxon>Ecdysozoa</taxon>
        <taxon>Arthropoda</taxon>
        <taxon>Crustacea</taxon>
        <taxon>Branchiopoda</taxon>
        <taxon>Diplostraca</taxon>
        <taxon>Cladocera</taxon>
        <taxon>Anomopoda</taxon>
        <taxon>Daphniidae</taxon>
        <taxon>Daphnia</taxon>
    </lineage>
</organism>